<reference evidence="1" key="1">
    <citation type="submission" date="2013-04" db="EMBL/GenBank/DDBJ databases">
        <title>Genome sequence of Chlamydia psittaci 10_881_SC42.</title>
        <authorList>
            <person name="Huot-Creasy H."/>
            <person name="McCracken C.L."/>
            <person name="Humphries M."/>
            <person name="Sachse K."/>
            <person name="Laroucau K."/>
            <person name="Bavoil P."/>
            <person name="Myers G.S."/>
        </authorList>
    </citation>
    <scope>NUCLEOTIDE SEQUENCE [LARGE SCALE GENOMIC DNA]</scope>
    <source>
        <strain evidence="1">10_881_SC42</strain>
    </source>
</reference>
<dbReference type="RefSeq" id="WP_020356004.1">
    <property type="nucleotide sequence ID" value="NZ_KE360587.1"/>
</dbReference>
<organism evidence="1 2">
    <name type="scientific">Chlamydia avium</name>
    <dbReference type="NCBI Taxonomy" id="1457141"/>
    <lineage>
        <taxon>Bacteria</taxon>
        <taxon>Pseudomonadati</taxon>
        <taxon>Chlamydiota</taxon>
        <taxon>Chlamydiia</taxon>
        <taxon>Chlamydiales</taxon>
        <taxon>Chlamydiaceae</taxon>
        <taxon>Chlamydia/Chlamydophila group</taxon>
        <taxon>Chlamydia</taxon>
    </lineage>
</organism>
<protein>
    <submittedName>
        <fullName evidence="1">Uncharacterized protein</fullName>
    </submittedName>
</protein>
<name>A0ABP2X6W2_9CHLA</name>
<gene>
    <name evidence="1" type="ORF">CP10881SC42_0532</name>
</gene>
<sequence>MGYFQDFNSLFRELSTAQKQLEDLESFEDILSTYEKILDLIHQGMGHLSIKNQQCYILSLQPNGAVVKDSLGQVVLQPFVPNIQQ</sequence>
<accession>A0ABP2X6W2</accession>
<evidence type="ECO:0000313" key="1">
    <source>
        <dbReference type="EMBL" id="EPP38393.1"/>
    </source>
</evidence>
<dbReference type="EMBL" id="ATND01000002">
    <property type="protein sequence ID" value="EPP38393.1"/>
    <property type="molecule type" value="Genomic_DNA"/>
</dbReference>
<keyword evidence="2" id="KW-1185">Reference proteome</keyword>
<comment type="caution">
    <text evidence="1">The sequence shown here is derived from an EMBL/GenBank/DDBJ whole genome shotgun (WGS) entry which is preliminary data.</text>
</comment>
<proteinExistence type="predicted"/>
<dbReference type="Proteomes" id="UP000014821">
    <property type="component" value="Unassembled WGS sequence"/>
</dbReference>
<evidence type="ECO:0000313" key="2">
    <source>
        <dbReference type="Proteomes" id="UP000014821"/>
    </source>
</evidence>